<name>A0A162FAP6_9FLAO</name>
<dbReference type="EMBL" id="LQRT01000013">
    <property type="protein sequence ID" value="KZS40386.1"/>
    <property type="molecule type" value="Genomic_DNA"/>
</dbReference>
<proteinExistence type="predicted"/>
<dbReference type="RefSeq" id="WP_066313891.1">
    <property type="nucleotide sequence ID" value="NZ_CANLSS010000018.1"/>
</dbReference>
<comment type="caution">
    <text evidence="2">The sequence shown here is derived from an EMBL/GenBank/DDBJ whole genome shotgun (WGS) entry which is preliminary data.</text>
</comment>
<organism evidence="2 3">
    <name type="scientific">Aquimarina aggregata</name>
    <dbReference type="NCBI Taxonomy" id="1642818"/>
    <lineage>
        <taxon>Bacteria</taxon>
        <taxon>Pseudomonadati</taxon>
        <taxon>Bacteroidota</taxon>
        <taxon>Flavobacteriia</taxon>
        <taxon>Flavobacteriales</taxon>
        <taxon>Flavobacteriaceae</taxon>
        <taxon>Aquimarina</taxon>
    </lineage>
</organism>
<accession>A0A162FAP6</accession>
<protein>
    <recommendedName>
        <fullName evidence="1">DinB-like domain-containing protein</fullName>
    </recommendedName>
</protein>
<evidence type="ECO:0000313" key="2">
    <source>
        <dbReference type="EMBL" id="KZS40386.1"/>
    </source>
</evidence>
<reference evidence="2 3" key="1">
    <citation type="submission" date="2016-01" db="EMBL/GenBank/DDBJ databases">
        <title>The draft genome sequence of Aquimarina sp. RZW4-3-2.</title>
        <authorList>
            <person name="Wang Y."/>
        </authorList>
    </citation>
    <scope>NUCLEOTIDE SEQUENCE [LARGE SCALE GENOMIC DNA]</scope>
    <source>
        <strain evidence="2 3">RZW4-3-2</strain>
    </source>
</reference>
<dbReference type="Gene3D" id="1.20.120.450">
    <property type="entry name" value="dinb family like domain"/>
    <property type="match status" value="1"/>
</dbReference>
<keyword evidence="3" id="KW-1185">Reference proteome</keyword>
<dbReference type="InterPro" id="IPR034660">
    <property type="entry name" value="DinB/YfiT-like"/>
</dbReference>
<evidence type="ECO:0000313" key="3">
    <source>
        <dbReference type="Proteomes" id="UP000076715"/>
    </source>
</evidence>
<gene>
    <name evidence="2" type="ORF">AWE51_05370</name>
</gene>
<sequence>MNKEQLIHEFKSVHSLFIDDIEVLDEHDFVSYLKGKWSAGQQLEHIYLSVKPLIQVFLLPKFILKIFFGKAKRESISYDAMITKYSKVLEQGGKATSKYIPKKITIQQRAQLAKSLKSTIDTLLIKIKSTKDQDLDEILVPHPLMGKLTLREMLYFSIYHAKHHHKSLKKNIVENKI</sequence>
<dbReference type="InterPro" id="IPR024775">
    <property type="entry name" value="DinB-like"/>
</dbReference>
<dbReference type="SUPFAM" id="SSF109854">
    <property type="entry name" value="DinB/YfiT-like putative metalloenzymes"/>
    <property type="match status" value="1"/>
</dbReference>
<dbReference type="OrthoDB" id="954225at2"/>
<dbReference type="Pfam" id="PF12867">
    <property type="entry name" value="DinB_2"/>
    <property type="match status" value="1"/>
</dbReference>
<dbReference type="STRING" id="1642818.AWE51_05370"/>
<dbReference type="AlphaFoldDB" id="A0A162FAP6"/>
<feature type="domain" description="DinB-like" evidence="1">
    <location>
        <begin position="34"/>
        <end position="166"/>
    </location>
</feature>
<evidence type="ECO:0000259" key="1">
    <source>
        <dbReference type="Pfam" id="PF12867"/>
    </source>
</evidence>
<dbReference type="Proteomes" id="UP000076715">
    <property type="component" value="Unassembled WGS sequence"/>
</dbReference>